<dbReference type="GO" id="GO:0005576">
    <property type="term" value="C:extracellular region"/>
    <property type="evidence" value="ECO:0007669"/>
    <property type="project" value="InterPro"/>
</dbReference>
<comment type="caution">
    <text evidence="5">The sequence shown here is derived from an EMBL/GenBank/DDBJ whole genome shotgun (WGS) entry which is preliminary data.</text>
</comment>
<evidence type="ECO:0000313" key="5">
    <source>
        <dbReference type="EMBL" id="TFZ02490.1"/>
    </source>
</evidence>
<proteinExistence type="predicted"/>
<feature type="domain" description="Chitin-binding type-3" evidence="4">
    <location>
        <begin position="491"/>
        <end position="534"/>
    </location>
</feature>
<dbReference type="EMBL" id="SMLM01000002">
    <property type="protein sequence ID" value="TFZ02490.1"/>
    <property type="molecule type" value="Genomic_DNA"/>
</dbReference>
<dbReference type="InterPro" id="IPR003610">
    <property type="entry name" value="CBM5/12"/>
</dbReference>
<keyword evidence="2" id="KW-0378">Hydrolase</keyword>
<feature type="chain" id="PRO_5021393482" evidence="3">
    <location>
        <begin position="28"/>
        <end position="536"/>
    </location>
</feature>
<dbReference type="Pfam" id="PF09118">
    <property type="entry name" value="GO-like_E_set"/>
    <property type="match status" value="1"/>
</dbReference>
<dbReference type="Pfam" id="PF07250">
    <property type="entry name" value="Glyoxal_oxid_N"/>
    <property type="match status" value="1"/>
</dbReference>
<dbReference type="GO" id="GO:0005975">
    <property type="term" value="P:carbohydrate metabolic process"/>
    <property type="evidence" value="ECO:0007669"/>
    <property type="project" value="InterPro"/>
</dbReference>
<name>A0A4Z0BVU0_9BURK</name>
<sequence>MKALRALPAGLLATASLSFIGVGDVFAQANVTGEWTKVQNLPISPVHNVYLPNGRIAMFGRNSTQTLWDPITQSADVLPSPGYDLFCAGHGLLADGRVLLAGGHIADFVGLAKASVYDPRTNSWTPAPDMNAGRWYPTVTMLPDGDALVVAGSMDTSMSMNTLPQVYQPATNSWRNLTSAQLAQPMYPMMFVAPDGRVIDVGPSTFTRSLDTSGTGNWSFVANRNGGWRDYGTAALYADGKILVAGGGDPPQASAEVIDLNSPSPAWRTVAPMSVARRHLNSTILPDGTVLVTGGTSGPGHNNPNTPVLSAELWNPATEAWTTLASGTVPRLYHSAALLLPDGRVAVMGGERGAASVVPDVEIFSPPYLFKGARPAMSGVPAQLAYGQRFTVQSAQAAGIGKVSLIRLSSVTHAFNMDQRLNVLPFTAGTGSLDITAPANANLAPPGMYMLFLVDTSGVPSVGSIVQVGGTGASQPVATGSATPGSGSCSYPAWVQGRPYAAGSIVSYSGSLYIAKFANPGYTPTISTYYWAPYAC</sequence>
<dbReference type="InterPro" id="IPR015202">
    <property type="entry name" value="GO-like_E_set"/>
</dbReference>
<evidence type="ECO:0000256" key="2">
    <source>
        <dbReference type="ARBA" id="ARBA00022801"/>
    </source>
</evidence>
<dbReference type="InterPro" id="IPR037293">
    <property type="entry name" value="Gal_Oxidase_central_sf"/>
</dbReference>
<dbReference type="Gene3D" id="2.60.40.10">
    <property type="entry name" value="Immunoglobulins"/>
    <property type="match status" value="1"/>
</dbReference>
<dbReference type="SMART" id="SM00612">
    <property type="entry name" value="Kelch"/>
    <property type="match status" value="3"/>
</dbReference>
<accession>A0A4Z0BVU0</accession>
<dbReference type="OrthoDB" id="8673369at2"/>
<dbReference type="Pfam" id="PF01344">
    <property type="entry name" value="Kelch_1"/>
    <property type="match status" value="1"/>
</dbReference>
<dbReference type="RefSeq" id="WP_135264015.1">
    <property type="nucleotide sequence ID" value="NZ_SMLM01000002.1"/>
</dbReference>
<dbReference type="CDD" id="cd12214">
    <property type="entry name" value="ChiA1_BD"/>
    <property type="match status" value="1"/>
</dbReference>
<dbReference type="SUPFAM" id="SSF51055">
    <property type="entry name" value="Carbohydrate binding domain"/>
    <property type="match status" value="1"/>
</dbReference>
<evidence type="ECO:0000256" key="1">
    <source>
        <dbReference type="ARBA" id="ARBA00022729"/>
    </source>
</evidence>
<dbReference type="CDD" id="cd02851">
    <property type="entry name" value="E_set_GO_C"/>
    <property type="match status" value="1"/>
</dbReference>
<keyword evidence="1 3" id="KW-0732">Signal</keyword>
<gene>
    <name evidence="5" type="ORF">EZ313_14605</name>
</gene>
<dbReference type="InterPro" id="IPR011043">
    <property type="entry name" value="Gal_Oxase/kelch_b-propeller"/>
</dbReference>
<dbReference type="AlphaFoldDB" id="A0A4Z0BVU0"/>
<dbReference type="SUPFAM" id="SSF50965">
    <property type="entry name" value="Galactose oxidase, central domain"/>
    <property type="match status" value="1"/>
</dbReference>
<evidence type="ECO:0000259" key="4">
    <source>
        <dbReference type="SMART" id="SM00495"/>
    </source>
</evidence>
<reference evidence="5 6" key="1">
    <citation type="submission" date="2019-03" db="EMBL/GenBank/DDBJ databases">
        <title>Ramlibacter henchirensis DSM 14656, whole genome shotgun sequence.</title>
        <authorList>
            <person name="Zhang X."/>
            <person name="Feng G."/>
            <person name="Zhu H."/>
        </authorList>
    </citation>
    <scope>NUCLEOTIDE SEQUENCE [LARGE SCALE GENOMIC DNA]</scope>
    <source>
        <strain evidence="5 6">DSM 14656</strain>
    </source>
</reference>
<dbReference type="PANTHER" id="PTHR32208:SF21">
    <property type="entry name" value="LOW QUALITY PROTEIN: ALDEHYDE OXIDASE GLOX-LIKE"/>
    <property type="match status" value="1"/>
</dbReference>
<dbReference type="SMART" id="SM00495">
    <property type="entry name" value="ChtBD3"/>
    <property type="match status" value="1"/>
</dbReference>
<dbReference type="GO" id="GO:0030246">
    <property type="term" value="F:carbohydrate binding"/>
    <property type="evidence" value="ECO:0007669"/>
    <property type="project" value="InterPro"/>
</dbReference>
<feature type="signal peptide" evidence="3">
    <location>
        <begin position="1"/>
        <end position="27"/>
    </location>
</feature>
<dbReference type="InterPro" id="IPR013783">
    <property type="entry name" value="Ig-like_fold"/>
</dbReference>
<dbReference type="InterPro" id="IPR014756">
    <property type="entry name" value="Ig_E-set"/>
</dbReference>
<dbReference type="PANTHER" id="PTHR32208">
    <property type="entry name" value="SECRETED PROTEIN-RELATED"/>
    <property type="match status" value="1"/>
</dbReference>
<dbReference type="SUPFAM" id="SSF81296">
    <property type="entry name" value="E set domains"/>
    <property type="match status" value="1"/>
</dbReference>
<dbReference type="GO" id="GO:0004553">
    <property type="term" value="F:hydrolase activity, hydrolyzing O-glycosyl compounds"/>
    <property type="evidence" value="ECO:0007669"/>
    <property type="project" value="InterPro"/>
</dbReference>
<evidence type="ECO:0000256" key="3">
    <source>
        <dbReference type="SAM" id="SignalP"/>
    </source>
</evidence>
<keyword evidence="6" id="KW-1185">Reference proteome</keyword>
<organism evidence="5 6">
    <name type="scientific">Ramlibacter henchirensis</name>
    <dbReference type="NCBI Taxonomy" id="204072"/>
    <lineage>
        <taxon>Bacteria</taxon>
        <taxon>Pseudomonadati</taxon>
        <taxon>Pseudomonadota</taxon>
        <taxon>Betaproteobacteria</taxon>
        <taxon>Burkholderiales</taxon>
        <taxon>Comamonadaceae</taxon>
        <taxon>Ramlibacter</taxon>
    </lineage>
</organism>
<dbReference type="InterPro" id="IPR009880">
    <property type="entry name" value="Glyoxal_oxidase_N"/>
</dbReference>
<dbReference type="Proteomes" id="UP000298180">
    <property type="component" value="Unassembled WGS sequence"/>
</dbReference>
<dbReference type="InterPro" id="IPR036573">
    <property type="entry name" value="CBM_sf_5/12"/>
</dbReference>
<dbReference type="Gene3D" id="2.130.10.80">
    <property type="entry name" value="Galactose oxidase/kelch, beta-propeller"/>
    <property type="match status" value="1"/>
</dbReference>
<protein>
    <submittedName>
        <fullName evidence="5">DUF1929 domain-containing protein</fullName>
    </submittedName>
</protein>
<dbReference type="Gene3D" id="2.10.10.20">
    <property type="entry name" value="Carbohydrate-binding module superfamily 5/12"/>
    <property type="match status" value="1"/>
</dbReference>
<evidence type="ECO:0000313" key="6">
    <source>
        <dbReference type="Proteomes" id="UP000298180"/>
    </source>
</evidence>
<dbReference type="InterPro" id="IPR006652">
    <property type="entry name" value="Kelch_1"/>
</dbReference>